<dbReference type="OrthoDB" id="43744at2759"/>
<dbReference type="EMBL" id="LHPF02000026">
    <property type="protein sequence ID" value="PSC69558.1"/>
    <property type="molecule type" value="Genomic_DNA"/>
</dbReference>
<feature type="signal peptide" evidence="2">
    <location>
        <begin position="1"/>
        <end position="21"/>
    </location>
</feature>
<dbReference type="SUPFAM" id="SSF69304">
    <property type="entry name" value="Tricorn protease N-terminal domain"/>
    <property type="match status" value="1"/>
</dbReference>
<dbReference type="InterPro" id="IPR011042">
    <property type="entry name" value="6-blade_b-propeller_TolB-like"/>
</dbReference>
<comment type="caution">
    <text evidence="3">The sequence shown here is derived from an EMBL/GenBank/DDBJ whole genome shotgun (WGS) entry which is preliminary data.</text>
</comment>
<dbReference type="STRING" id="554055.A0A2P6V648"/>
<evidence type="ECO:0000256" key="2">
    <source>
        <dbReference type="SAM" id="SignalP"/>
    </source>
</evidence>
<dbReference type="AlphaFoldDB" id="A0A2P6V648"/>
<organism evidence="3 4">
    <name type="scientific">Micractinium conductrix</name>
    <dbReference type="NCBI Taxonomy" id="554055"/>
    <lineage>
        <taxon>Eukaryota</taxon>
        <taxon>Viridiplantae</taxon>
        <taxon>Chlorophyta</taxon>
        <taxon>core chlorophytes</taxon>
        <taxon>Trebouxiophyceae</taxon>
        <taxon>Chlorellales</taxon>
        <taxon>Chlorellaceae</taxon>
        <taxon>Chlorella clade</taxon>
        <taxon>Micractinium</taxon>
    </lineage>
</organism>
<dbReference type="PROSITE" id="PS51257">
    <property type="entry name" value="PROKAR_LIPOPROTEIN"/>
    <property type="match status" value="1"/>
</dbReference>
<reference evidence="3 4" key="1">
    <citation type="journal article" date="2018" name="Plant J.">
        <title>Genome sequences of Chlorella sorokiniana UTEX 1602 and Micractinium conductrix SAG 241.80: implications to maltose excretion by a green alga.</title>
        <authorList>
            <person name="Arriola M.B."/>
            <person name="Velmurugan N."/>
            <person name="Zhang Y."/>
            <person name="Plunkett M.H."/>
            <person name="Hondzo H."/>
            <person name="Barney B.M."/>
        </authorList>
    </citation>
    <scope>NUCLEOTIDE SEQUENCE [LARGE SCALE GENOMIC DNA]</scope>
    <source>
        <strain evidence="3 4">SAG 241.80</strain>
    </source>
</reference>
<dbReference type="InterPro" id="IPR011659">
    <property type="entry name" value="WD40"/>
</dbReference>
<sequence>MAPTRLVAVLQLLLLAGCALSADPGTSAANGRIAYAQLAEGPGGVNIYSSMPDGSDVRQLTNNAAPPNAHPAWSPDGRRLAFSRESGGEWNVWTMDADGAGQRPLTAGPLIDIVPSFSPDGRYVVFDSTNATTNLTTLVRVDAADGANRTPLIPADQAPAGASSMGPKVSPDGALLAFASDAGNAPGVWDLWLMEGWLQVPGGPGVALRRLTTGANNSFSRSWSPDGSQLAFSSVQGGVSWVCIVRVDGTGQRCLTNSTGGPDGPFSPGGIFPTFDGDVTPGWSPDSARIAFCSNRGGAFEVYTMDAADGGSVQQVTATSTGQHISLGWQPLPAGNSAAATTATTVSVAQQLLAALLASLALGLLGA</sequence>
<evidence type="ECO:0000256" key="1">
    <source>
        <dbReference type="ARBA" id="ARBA00009820"/>
    </source>
</evidence>
<comment type="similarity">
    <text evidence="1">Belongs to the TolB family.</text>
</comment>
<gene>
    <name evidence="3" type="ORF">C2E20_6950</name>
</gene>
<dbReference type="Proteomes" id="UP000239649">
    <property type="component" value="Unassembled WGS sequence"/>
</dbReference>
<keyword evidence="2" id="KW-0732">Signal</keyword>
<evidence type="ECO:0000313" key="4">
    <source>
        <dbReference type="Proteomes" id="UP000239649"/>
    </source>
</evidence>
<proteinExistence type="inferred from homology"/>
<dbReference type="Gene3D" id="2.120.10.30">
    <property type="entry name" value="TolB, C-terminal domain"/>
    <property type="match status" value="2"/>
</dbReference>
<feature type="chain" id="PRO_5015189274" evidence="2">
    <location>
        <begin position="22"/>
        <end position="367"/>
    </location>
</feature>
<dbReference type="Pfam" id="PF07676">
    <property type="entry name" value="PD40"/>
    <property type="match status" value="5"/>
</dbReference>
<protein>
    <submittedName>
        <fullName evidence="3">WD40-like Beta Propeller</fullName>
    </submittedName>
</protein>
<dbReference type="PANTHER" id="PTHR36842">
    <property type="entry name" value="PROTEIN TOLB HOMOLOG"/>
    <property type="match status" value="1"/>
</dbReference>
<name>A0A2P6V648_9CHLO</name>
<keyword evidence="4" id="KW-1185">Reference proteome</keyword>
<accession>A0A2P6V648</accession>
<dbReference type="PANTHER" id="PTHR36842:SF1">
    <property type="entry name" value="PROTEIN TOLB"/>
    <property type="match status" value="1"/>
</dbReference>
<evidence type="ECO:0000313" key="3">
    <source>
        <dbReference type="EMBL" id="PSC69558.1"/>
    </source>
</evidence>
<dbReference type="Gene3D" id="2.120.10.60">
    <property type="entry name" value="Tricorn protease N-terminal domain"/>
    <property type="match status" value="1"/>
</dbReference>